<dbReference type="SUPFAM" id="SSF81301">
    <property type="entry name" value="Nucleotidyltransferase"/>
    <property type="match status" value="1"/>
</dbReference>
<feature type="region of interest" description="Disordered" evidence="3">
    <location>
        <begin position="26"/>
        <end position="60"/>
    </location>
</feature>
<evidence type="ECO:0000256" key="1">
    <source>
        <dbReference type="ARBA" id="ARBA00022679"/>
    </source>
</evidence>
<reference evidence="5 6" key="1">
    <citation type="submission" date="2019-05" db="EMBL/GenBank/DDBJ databases">
        <title>Draft genome sequence of Actinomadura geliboluensis A8036.</title>
        <authorList>
            <person name="Saricaoglu S."/>
            <person name="Isik K."/>
        </authorList>
    </citation>
    <scope>NUCLEOTIDE SEQUENCE [LARGE SCALE GENOMIC DNA]</scope>
    <source>
        <strain evidence="5 6">A8036</strain>
    </source>
</reference>
<feature type="domain" description="Poly A polymerase head" evidence="4">
    <location>
        <begin position="97"/>
        <end position="221"/>
    </location>
</feature>
<name>A0A5S4HAF7_9ACTN</name>
<gene>
    <name evidence="5" type="ORF">ETD96_22110</name>
</gene>
<proteinExistence type="inferred from homology"/>
<dbReference type="Proteomes" id="UP000305238">
    <property type="component" value="Unassembled WGS sequence"/>
</dbReference>
<evidence type="ECO:0000256" key="3">
    <source>
        <dbReference type="SAM" id="MobiDB-lite"/>
    </source>
</evidence>
<dbReference type="RefSeq" id="WP_138638382.1">
    <property type="nucleotide sequence ID" value="NZ_JASWDG010000134.1"/>
</dbReference>
<keyword evidence="1 2" id="KW-0808">Transferase</keyword>
<dbReference type="AlphaFoldDB" id="A0A5S4HAF7"/>
<evidence type="ECO:0000313" key="5">
    <source>
        <dbReference type="EMBL" id="TMR35850.1"/>
    </source>
</evidence>
<accession>A0A5S4HAF7</accession>
<keyword evidence="6" id="KW-1185">Reference proteome</keyword>
<dbReference type="InterPro" id="IPR002646">
    <property type="entry name" value="PolA_pol_head_dom"/>
</dbReference>
<dbReference type="Gene3D" id="3.30.460.10">
    <property type="entry name" value="Beta Polymerase, domain 2"/>
    <property type="match status" value="1"/>
</dbReference>
<organism evidence="5 6">
    <name type="scientific">Actinomadura geliboluensis</name>
    <dbReference type="NCBI Taxonomy" id="882440"/>
    <lineage>
        <taxon>Bacteria</taxon>
        <taxon>Bacillati</taxon>
        <taxon>Actinomycetota</taxon>
        <taxon>Actinomycetes</taxon>
        <taxon>Streptosporangiales</taxon>
        <taxon>Thermomonosporaceae</taxon>
        <taxon>Actinomadura</taxon>
    </lineage>
</organism>
<dbReference type="GO" id="GO:0006396">
    <property type="term" value="P:RNA processing"/>
    <property type="evidence" value="ECO:0007669"/>
    <property type="project" value="InterPro"/>
</dbReference>
<evidence type="ECO:0000313" key="6">
    <source>
        <dbReference type="Proteomes" id="UP000305238"/>
    </source>
</evidence>
<dbReference type="OrthoDB" id="4221045at2"/>
<evidence type="ECO:0000259" key="4">
    <source>
        <dbReference type="Pfam" id="PF01743"/>
    </source>
</evidence>
<dbReference type="Pfam" id="PF01743">
    <property type="entry name" value="PolyA_pol"/>
    <property type="match status" value="1"/>
</dbReference>
<protein>
    <recommendedName>
        <fullName evidence="4">Poly A polymerase head domain-containing protein</fullName>
    </recommendedName>
</protein>
<keyword evidence="2" id="KW-0694">RNA-binding</keyword>
<dbReference type="InterPro" id="IPR043519">
    <property type="entry name" value="NT_sf"/>
</dbReference>
<comment type="caution">
    <text evidence="5">The sequence shown here is derived from an EMBL/GenBank/DDBJ whole genome shotgun (WGS) entry which is preliminary data.</text>
</comment>
<dbReference type="EMBL" id="VCKZ01000165">
    <property type="protein sequence ID" value="TMR35850.1"/>
    <property type="molecule type" value="Genomic_DNA"/>
</dbReference>
<dbReference type="GO" id="GO:0016779">
    <property type="term" value="F:nucleotidyltransferase activity"/>
    <property type="evidence" value="ECO:0007669"/>
    <property type="project" value="InterPro"/>
</dbReference>
<evidence type="ECO:0000256" key="2">
    <source>
        <dbReference type="RuleBase" id="RU003953"/>
    </source>
</evidence>
<sequence length="327" mass="35532">MDDERVIGFAYVSDALGDRLLVEGDEDLAQPPDRPLPSGGAGVERHGEPPLTGARRVEQAPPHVRMSVLSRIEELGDGGRAIWRLLRALQAQGHEVWVAGGTVRDLLADGPAATDGDLDCTGTAGPGRLTALHRRQRRRDGAGDFEPNVSPRLVWSLAPPGTRQRIFEYRPLALDGFRFPAFGGDLVHDSATRDLTVNALYYDLVHDEIVDPLGVGLAHLDAVPRKLVVLDRGKDPVVSAGIVLRCLKFWRRWRHVDLLAVQDWVRELPDDLPALVPEAGWGLLGALRQRCGLTGMERDAELALAGNLGPAAHALVLELQERAAGVP</sequence>
<dbReference type="GO" id="GO:0003723">
    <property type="term" value="F:RNA binding"/>
    <property type="evidence" value="ECO:0007669"/>
    <property type="project" value="UniProtKB-KW"/>
</dbReference>
<comment type="similarity">
    <text evidence="2">Belongs to the tRNA nucleotidyltransferase/poly(A) polymerase family.</text>
</comment>